<evidence type="ECO:0000313" key="2">
    <source>
        <dbReference type="Proteomes" id="UP001267878"/>
    </source>
</evidence>
<dbReference type="InterPro" id="IPR036388">
    <property type="entry name" value="WH-like_DNA-bd_sf"/>
</dbReference>
<reference evidence="1 2" key="1">
    <citation type="submission" date="2023-07" db="EMBL/GenBank/DDBJ databases">
        <title>Sorghum-associated microbial communities from plants grown in Nebraska, USA.</title>
        <authorList>
            <person name="Schachtman D."/>
        </authorList>
    </citation>
    <scope>NUCLEOTIDE SEQUENCE [LARGE SCALE GENOMIC DNA]</scope>
    <source>
        <strain evidence="1 2">BE187</strain>
    </source>
</reference>
<sequence>MAELRHLGPTQQALLRHLLQQPEGTGVEALCERLRISHNAVRQHLSALISRGWVERCAPQPSGGRPQARFRLTAEAHALFPRNYAQIAGALLAGVIARLGDAGARDLLADLGRELGAAEPAPDANSRQEVAEALAARLDQLGYEAVPTQRGGEAQVEAYNCVFHALAREHPDVCRFDLAFMEAATAHRIHHMECIIRGGHVCRFRIGEAKTAADAASQPSGGSAARD</sequence>
<comment type="caution">
    <text evidence="1">The sequence shown here is derived from an EMBL/GenBank/DDBJ whole genome shotgun (WGS) entry which is preliminary data.</text>
</comment>
<keyword evidence="2" id="KW-1185">Reference proteome</keyword>
<dbReference type="RefSeq" id="WP_310055412.1">
    <property type="nucleotide sequence ID" value="NZ_JAVDVW010000002.1"/>
</dbReference>
<accession>A0ABU1VSS1</accession>
<proteinExistence type="predicted"/>
<gene>
    <name evidence="1" type="ORF">J2X04_002918</name>
</gene>
<protein>
    <submittedName>
        <fullName evidence="1">ArsR family transcriptional regulator</fullName>
    </submittedName>
</protein>
<dbReference type="Proteomes" id="UP001267878">
    <property type="component" value="Unassembled WGS sequence"/>
</dbReference>
<dbReference type="EMBL" id="JAVDVW010000002">
    <property type="protein sequence ID" value="MDR7100537.1"/>
    <property type="molecule type" value="Genomic_DNA"/>
</dbReference>
<name>A0ABU1VSS1_9GAMM</name>
<organism evidence="1 2">
    <name type="scientific">Agrilutibacter niabensis</name>
    <dbReference type="NCBI Taxonomy" id="380628"/>
    <lineage>
        <taxon>Bacteria</taxon>
        <taxon>Pseudomonadati</taxon>
        <taxon>Pseudomonadota</taxon>
        <taxon>Gammaproteobacteria</taxon>
        <taxon>Lysobacterales</taxon>
        <taxon>Lysobacteraceae</taxon>
        <taxon>Agrilutibacter</taxon>
    </lineage>
</organism>
<dbReference type="InterPro" id="IPR036390">
    <property type="entry name" value="WH_DNA-bd_sf"/>
</dbReference>
<dbReference type="SUPFAM" id="SSF46785">
    <property type="entry name" value="Winged helix' DNA-binding domain"/>
    <property type="match status" value="1"/>
</dbReference>
<dbReference type="Gene3D" id="1.10.10.10">
    <property type="entry name" value="Winged helix-like DNA-binding domain superfamily/Winged helix DNA-binding domain"/>
    <property type="match status" value="1"/>
</dbReference>
<evidence type="ECO:0000313" key="1">
    <source>
        <dbReference type="EMBL" id="MDR7100537.1"/>
    </source>
</evidence>